<dbReference type="EMBL" id="JACHEP010000007">
    <property type="protein sequence ID" value="MBB5324571.1"/>
    <property type="molecule type" value="Genomic_DNA"/>
</dbReference>
<dbReference type="AlphaFoldDB" id="A0A7W8IRH2"/>
<evidence type="ECO:0000256" key="1">
    <source>
        <dbReference type="SAM" id="MobiDB-lite"/>
    </source>
</evidence>
<proteinExistence type="predicted"/>
<dbReference type="Proteomes" id="UP000520011">
    <property type="component" value="Unassembled WGS sequence"/>
</dbReference>
<dbReference type="RefSeq" id="WP_183253409.1">
    <property type="nucleotide sequence ID" value="NZ_JACHEP010000007.1"/>
</dbReference>
<protein>
    <submittedName>
        <fullName evidence="3">Type IV pilus assembly protein PilO</fullName>
    </submittedName>
</protein>
<keyword evidence="2" id="KW-1133">Transmembrane helix</keyword>
<evidence type="ECO:0000256" key="2">
    <source>
        <dbReference type="SAM" id="Phobius"/>
    </source>
</evidence>
<dbReference type="InterPro" id="IPR014717">
    <property type="entry name" value="Transl_elong_EF1B/ribsomal_bS6"/>
</dbReference>
<feature type="transmembrane region" description="Helical" evidence="2">
    <location>
        <begin position="12"/>
        <end position="30"/>
    </location>
</feature>
<feature type="compositionally biased region" description="Basic and acidic residues" evidence="1">
    <location>
        <begin position="254"/>
        <end position="265"/>
    </location>
</feature>
<reference evidence="3 4" key="1">
    <citation type="submission" date="2020-08" db="EMBL/GenBank/DDBJ databases">
        <title>Genomic Encyclopedia of Type Strains, Phase IV (KMG-IV): sequencing the most valuable type-strain genomes for metagenomic binning, comparative biology and taxonomic classification.</title>
        <authorList>
            <person name="Goeker M."/>
        </authorList>
    </citation>
    <scope>NUCLEOTIDE SEQUENCE [LARGE SCALE GENOMIC DNA]</scope>
    <source>
        <strain evidence="3 4">DSM 16325</strain>
    </source>
</reference>
<evidence type="ECO:0000313" key="3">
    <source>
        <dbReference type="EMBL" id="MBB5324571.1"/>
    </source>
</evidence>
<gene>
    <name evidence="3" type="ORF">HNQ34_001668</name>
</gene>
<evidence type="ECO:0000313" key="4">
    <source>
        <dbReference type="Proteomes" id="UP000520011"/>
    </source>
</evidence>
<feature type="region of interest" description="Disordered" evidence="1">
    <location>
        <begin position="234"/>
        <end position="265"/>
    </location>
</feature>
<comment type="caution">
    <text evidence="3">The sequence shown here is derived from an EMBL/GenBank/DDBJ whole genome shotgun (WGS) entry which is preliminary data.</text>
</comment>
<dbReference type="Gene3D" id="3.30.70.60">
    <property type="match status" value="1"/>
</dbReference>
<accession>A0A7W8IRH2</accession>
<sequence length="265" mass="29258">MTVRFAKRQILLLLFSLILIGAFFAVLYLYKLKPLYSRIDELNATVSNEKKLLAALQAQASKQQTDVTDSIVELQKKVPVKPLVEQLILDLEKAEVVSNSFISSMAFNENAEINAPPQATNQTIGQGVEAQLNTNSQPVQPSSPQQQNNSSLALPDGLKKITVQLTVQSPSYYHLERFLQTLEGLDRIVSVEALSFTGNPELTSADATVKPLTYSLTVSAFYYPGLVNLQNKVPPLDVPPPSEKRNPLTELIPDEPKDGEQSPQR</sequence>
<organism evidence="3 4">
    <name type="scientific">Anoxybacteroides tepidamans</name>
    <dbReference type="NCBI Taxonomy" id="265948"/>
    <lineage>
        <taxon>Bacteria</taxon>
        <taxon>Bacillati</taxon>
        <taxon>Bacillota</taxon>
        <taxon>Bacilli</taxon>
        <taxon>Bacillales</taxon>
        <taxon>Anoxybacillaceae</taxon>
        <taxon>Anoxybacteroides</taxon>
    </lineage>
</organism>
<keyword evidence="2" id="KW-0472">Membrane</keyword>
<keyword evidence="4" id="KW-1185">Reference proteome</keyword>
<keyword evidence="2" id="KW-0812">Transmembrane</keyword>
<name>A0A7W8IRH2_9BACL</name>